<keyword evidence="2" id="KW-0808">Transferase</keyword>
<evidence type="ECO:0000256" key="3">
    <source>
        <dbReference type="HAMAP-Rule" id="MF_01395"/>
    </source>
</evidence>
<dbReference type="EC" id="2.1.3.15" evidence="2"/>
<dbReference type="PRINTS" id="PR01070">
    <property type="entry name" value="ACCCTRFRASEB"/>
</dbReference>
<evidence type="ECO:0000313" key="5">
    <source>
        <dbReference type="Proteomes" id="UP001165306"/>
    </source>
</evidence>
<keyword evidence="3" id="KW-0479">Metal-binding</keyword>
<dbReference type="GO" id="GO:0008270">
    <property type="term" value="F:zinc ion binding"/>
    <property type="evidence" value="ECO:0007669"/>
    <property type="project" value="UniProtKB-UniRule"/>
</dbReference>
<dbReference type="EMBL" id="JAMSLR010000008">
    <property type="protein sequence ID" value="MCM8749825.1"/>
    <property type="molecule type" value="Genomic_DNA"/>
</dbReference>
<keyword evidence="2" id="KW-0276">Fatty acid metabolism</keyword>
<comment type="function">
    <text evidence="2">Component of the acetyl coenzyme A carboxylase (ACC) complex. First, biotin carboxylase catalyzes the carboxylation of biotin on its carrier protein (BCCP) and then the CO(2) group is transferred by the carboxyltransferase to acetyl-CoA to form malonyl-CoA.</text>
</comment>
<keyword evidence="2" id="KW-0067">ATP-binding</keyword>
<dbReference type="SUPFAM" id="SSF52096">
    <property type="entry name" value="ClpP/crotonase"/>
    <property type="match status" value="2"/>
</dbReference>
<accession>A0AA41WGW9</accession>
<dbReference type="GO" id="GO:0005524">
    <property type="term" value="F:ATP binding"/>
    <property type="evidence" value="ECO:0007669"/>
    <property type="project" value="UniProtKB-KW"/>
</dbReference>
<evidence type="ECO:0000313" key="4">
    <source>
        <dbReference type="EMBL" id="MCM8749825.1"/>
    </source>
</evidence>
<dbReference type="AlphaFoldDB" id="A0AA41WGW9"/>
<dbReference type="GO" id="GO:0016743">
    <property type="term" value="F:carboxyl- or carbamoyltransferase activity"/>
    <property type="evidence" value="ECO:0007669"/>
    <property type="project" value="UniProtKB-UniRule"/>
</dbReference>
<dbReference type="Pfam" id="PF03255">
    <property type="entry name" value="ACCA"/>
    <property type="match status" value="1"/>
</dbReference>
<feature type="binding site" evidence="3">
    <location>
        <position position="41"/>
    </location>
    <ligand>
        <name>Zn(2+)</name>
        <dbReference type="ChEBI" id="CHEBI:29105"/>
    </ligand>
</feature>
<feature type="binding site" evidence="3">
    <location>
        <position position="25"/>
    </location>
    <ligand>
        <name>Zn(2+)</name>
        <dbReference type="ChEBI" id="CHEBI:29105"/>
    </ligand>
</feature>
<comment type="function">
    <text evidence="3">Component of the acetyl coenzyme A carboxylase (ACC) complex. Biotin carboxylase (BC) catalyzes the carboxylation of biotin on its carrier protein (BCCP) and then the CO(2) group is transferred by the transcarboxylase to acetyl-CoA to form malonyl-CoA.</text>
</comment>
<dbReference type="GO" id="GO:2001295">
    <property type="term" value="P:malonyl-CoA biosynthetic process"/>
    <property type="evidence" value="ECO:0007669"/>
    <property type="project" value="UniProtKB-UniRule"/>
</dbReference>
<dbReference type="Gene3D" id="3.90.226.10">
    <property type="entry name" value="2-enoyl-CoA Hydratase, Chain A, domain 1"/>
    <property type="match status" value="2"/>
</dbReference>
<keyword evidence="3" id="KW-0863">Zinc-finger</keyword>
<dbReference type="GO" id="GO:0003989">
    <property type="term" value="F:acetyl-CoA carboxylase activity"/>
    <property type="evidence" value="ECO:0007669"/>
    <property type="project" value="InterPro"/>
</dbReference>
<dbReference type="GO" id="GO:0006633">
    <property type="term" value="P:fatty acid biosynthetic process"/>
    <property type="evidence" value="ECO:0007669"/>
    <property type="project" value="UniProtKB-KW"/>
</dbReference>
<keyword evidence="3" id="KW-0862">Zinc</keyword>
<keyword evidence="2" id="KW-0443">Lipid metabolism</keyword>
<evidence type="ECO:0000256" key="1">
    <source>
        <dbReference type="ARBA" id="ARBA00004956"/>
    </source>
</evidence>
<feature type="binding site" evidence="3">
    <location>
        <position position="44"/>
    </location>
    <ligand>
        <name>Zn(2+)</name>
        <dbReference type="ChEBI" id="CHEBI:29105"/>
    </ligand>
</feature>
<dbReference type="InterPro" id="IPR029045">
    <property type="entry name" value="ClpP/crotonase-like_dom_sf"/>
</dbReference>
<gene>
    <name evidence="3 4" type="primary">accD</name>
    <name evidence="2" type="synonym">accA</name>
    <name evidence="4" type="ORF">NET02_11765</name>
</gene>
<dbReference type="RefSeq" id="WP_284057608.1">
    <property type="nucleotide sequence ID" value="NZ_JAMSLR010000008.1"/>
</dbReference>
<dbReference type="NCBIfam" id="NF041504">
    <property type="entry name" value="AccA_sub"/>
    <property type="match status" value="1"/>
</dbReference>
<dbReference type="HAMAP" id="MF_01395">
    <property type="entry name" value="AcetylCoA_CT_beta"/>
    <property type="match status" value="1"/>
</dbReference>
<comment type="subcellular location">
    <subcellularLocation>
        <location evidence="2">Cytoplasm</location>
    </subcellularLocation>
</comment>
<comment type="cofactor">
    <cofactor evidence="3">
        <name>Zn(2+)</name>
        <dbReference type="ChEBI" id="CHEBI:29105"/>
    </cofactor>
    <text evidence="3">Binds 1 zinc ion per subunit.</text>
</comment>
<proteinExistence type="inferred from homology"/>
<name>A0AA41WGW9_9BACT</name>
<keyword evidence="2" id="KW-0963">Cytoplasm</keyword>
<organism evidence="4 5">
    <name type="scientific">Thermalbibacter longus</name>
    <dbReference type="NCBI Taxonomy" id="2951981"/>
    <lineage>
        <taxon>Bacteria</taxon>
        <taxon>Pseudomonadati</taxon>
        <taxon>Thermomicrobiota</taxon>
        <taxon>Thermomicrobia</taxon>
        <taxon>Thermomicrobiales</taxon>
        <taxon>Thermomicrobiaceae</taxon>
        <taxon>Thermalbibacter</taxon>
    </lineage>
</organism>
<reference evidence="4" key="1">
    <citation type="submission" date="2022-06" db="EMBL/GenBank/DDBJ databases">
        <title>CFH 74404 Thermomicrobiaceae sp.</title>
        <authorList>
            <person name="Ming H."/>
            <person name="Li W.-J."/>
            <person name="Zhao Z."/>
        </authorList>
    </citation>
    <scope>NUCLEOTIDE SEQUENCE</scope>
    <source>
        <strain evidence="4">CFH 74404</strain>
    </source>
</reference>
<comment type="similarity">
    <text evidence="2">Belongs to the AccA family.</text>
</comment>
<protein>
    <recommendedName>
        <fullName evidence="2 3">Multifunctional fusion protein</fullName>
    </recommendedName>
    <domain>
        <recommendedName>
            <fullName evidence="2">Acetyl-coenzyme A carboxylase carboxyl transferase subunit alpha</fullName>
            <shortName evidence="2">ACCase subunit alpha</shortName>
            <shortName evidence="2">Acetyl-CoA carboxylase carboxyltransferase subunit alpha</shortName>
            <ecNumber evidence="2">2.1.3.15</ecNumber>
        </recommendedName>
    </domain>
    <domain>
        <recommendedName>
            <fullName evidence="3">Acetyl-coenzyme A carboxylase carboxyl transferase subunit beta</fullName>
            <shortName evidence="3">ACCase subunit beta</shortName>
            <shortName evidence="3">Acetyl-CoA carboxylase carboxyltransferase subunit beta</shortName>
        </recommendedName>
    </domain>
</protein>
<feature type="binding site" evidence="3">
    <location>
        <position position="22"/>
    </location>
    <ligand>
        <name>Zn(2+)</name>
        <dbReference type="ChEBI" id="CHEBI:29105"/>
    </ligand>
</feature>
<dbReference type="GO" id="GO:0009317">
    <property type="term" value="C:acetyl-CoA carboxylase complex"/>
    <property type="evidence" value="ECO:0007669"/>
    <property type="project" value="InterPro"/>
</dbReference>
<dbReference type="PANTHER" id="PTHR42853">
    <property type="entry name" value="ACETYL-COENZYME A CARBOXYLASE CARBOXYL TRANSFERASE SUBUNIT ALPHA"/>
    <property type="match status" value="1"/>
</dbReference>
<comment type="caution">
    <text evidence="4">The sequence shown here is derived from an EMBL/GenBank/DDBJ whole genome shotgun (WGS) entry which is preliminary data.</text>
</comment>
<keyword evidence="2" id="KW-0547">Nucleotide-binding</keyword>
<keyword evidence="5" id="KW-1185">Reference proteome</keyword>
<comment type="pathway">
    <text evidence="1 2">Lipid metabolism; malonyl-CoA biosynthesis; malonyl-CoA from acetyl-CoA: step 1/1.</text>
</comment>
<dbReference type="Proteomes" id="UP001165306">
    <property type="component" value="Unassembled WGS sequence"/>
</dbReference>
<keyword evidence="2" id="KW-0275">Fatty acid biosynthesis</keyword>
<dbReference type="PANTHER" id="PTHR42853:SF3">
    <property type="entry name" value="ACETYL-COENZYME A CARBOXYLASE CARBOXYL TRANSFERASE SUBUNIT ALPHA, CHLOROPLASTIC"/>
    <property type="match status" value="1"/>
</dbReference>
<dbReference type="HAMAP" id="MF_00823">
    <property type="entry name" value="AcetylCoA_CT_alpha"/>
    <property type="match status" value="1"/>
</dbReference>
<dbReference type="InterPro" id="IPR001095">
    <property type="entry name" value="Acetyl_CoA_COase_a_su"/>
</dbReference>
<dbReference type="NCBIfam" id="TIGR00515">
    <property type="entry name" value="accD"/>
    <property type="match status" value="1"/>
</dbReference>
<feature type="zinc finger region" description="C4-type" evidence="3">
    <location>
        <begin position="22"/>
        <end position="44"/>
    </location>
</feature>
<dbReference type="InterPro" id="IPR000438">
    <property type="entry name" value="Acetyl_CoA_COase_Trfase_b_su"/>
</dbReference>
<keyword evidence="4" id="KW-0436">Ligase</keyword>
<comment type="similarity">
    <text evidence="3">Belongs to the AccD/PCCB family.</text>
</comment>
<evidence type="ECO:0000256" key="2">
    <source>
        <dbReference type="HAMAP-Rule" id="MF_00823"/>
    </source>
</evidence>
<comment type="subunit">
    <text evidence="2">Acetyl-CoA carboxylase is a heterohexamer composed of biotin carboxyl carrier protein (AccB), biotin carboxylase (AccC) and two subunits each of ACCase subunit alpha (AccA) and ACCase subunit beta (AccD).</text>
</comment>
<sequence length="598" mass="64674">MSEKSQVSNPPAQQAIAEPLTCPQCGADLTTDPVYQRYRVCASCGHHFPLSADERIALLVDPGTFDEFNRHLVSVDPLVFSDRLPYRKRILQAREQTGLREAVVTGTARIRGREVVLAVLDFRFLGGSMGSVVGEKVTLAFERAAERRLPIVTVSASGGARMQEGILSLVQMAKTTAAAKRAHDSNVPYISVLTHPTTGGIYASFANQGDIILAEPGALIGFAGPRVVKETAGQAPSQSHSAEFLLSHGFVDQIVDRRRLRDAIAMVLRLVSARPPLPVKGEEQAIGPNGSGRRAWEVVQIARHPERPTTLDYIRRISPQFVELHGDRLFGDDPAMVGGLGEIAGHGVVLIGHERGHGDPARRNGQALPEGYRKAMRLMQLAARLKLPVITLIDTPGVYLGEGAEERGIAMALSECLALMSVLPVPTIAVITGEGGSGGALSLAVADRVLMMENAIYSVISPEGAAAILYRDASRAPEVAESLKITAADLKRLEVVDGIVPEPEGGAHRDHDYAAALLLDAIVRALAEVIEMPPDKLVRERYRKFRRMGQTNTYIRELVSQEVSELSAVVSRTFISLRERLPFAHEAEESPEEGTLAP</sequence>
<comment type="catalytic activity">
    <reaction evidence="2">
        <text>N(6)-carboxybiotinyl-L-lysyl-[protein] + acetyl-CoA = N(6)-biotinyl-L-lysyl-[protein] + malonyl-CoA</text>
        <dbReference type="Rhea" id="RHEA:54728"/>
        <dbReference type="Rhea" id="RHEA-COMP:10505"/>
        <dbReference type="Rhea" id="RHEA-COMP:10506"/>
        <dbReference type="ChEBI" id="CHEBI:57288"/>
        <dbReference type="ChEBI" id="CHEBI:57384"/>
        <dbReference type="ChEBI" id="CHEBI:83144"/>
        <dbReference type="ChEBI" id="CHEBI:83145"/>
        <dbReference type="EC" id="2.1.3.15"/>
    </reaction>
</comment>
<keyword evidence="2" id="KW-0444">Lipid biosynthesis</keyword>